<accession>A0A3P6T2J9</accession>
<dbReference type="AlphaFoldDB" id="A0A3P6T2J9"/>
<name>A0A3P6T2J9_DIBLA</name>
<organism evidence="1 2">
    <name type="scientific">Dibothriocephalus latus</name>
    <name type="common">Fish tapeworm</name>
    <name type="synonym">Diphyllobothrium latum</name>
    <dbReference type="NCBI Taxonomy" id="60516"/>
    <lineage>
        <taxon>Eukaryota</taxon>
        <taxon>Metazoa</taxon>
        <taxon>Spiralia</taxon>
        <taxon>Lophotrochozoa</taxon>
        <taxon>Platyhelminthes</taxon>
        <taxon>Cestoda</taxon>
        <taxon>Eucestoda</taxon>
        <taxon>Diphyllobothriidea</taxon>
        <taxon>Diphyllobothriidae</taxon>
        <taxon>Dibothriocephalus</taxon>
    </lineage>
</organism>
<evidence type="ECO:0000313" key="2">
    <source>
        <dbReference type="Proteomes" id="UP000281553"/>
    </source>
</evidence>
<protein>
    <submittedName>
        <fullName evidence="1">Uncharacterized protein</fullName>
    </submittedName>
</protein>
<dbReference type="EMBL" id="UYRU01043452">
    <property type="protein sequence ID" value="VDK82102.1"/>
    <property type="molecule type" value="Genomic_DNA"/>
</dbReference>
<evidence type="ECO:0000313" key="1">
    <source>
        <dbReference type="EMBL" id="VDK82102.1"/>
    </source>
</evidence>
<reference evidence="1 2" key="1">
    <citation type="submission" date="2018-11" db="EMBL/GenBank/DDBJ databases">
        <authorList>
            <consortium name="Pathogen Informatics"/>
        </authorList>
    </citation>
    <scope>NUCLEOTIDE SEQUENCE [LARGE SCALE GENOMIC DNA]</scope>
</reference>
<gene>
    <name evidence="1" type="ORF">DILT_LOCUS3309</name>
</gene>
<keyword evidence="2" id="KW-1185">Reference proteome</keyword>
<proteinExistence type="predicted"/>
<sequence>MSLASSINITTYKYKKHFSKLHLVITNLNIFNLCIPEQIPYWASCMNYPYMMMPSYHTSATPSLGFPQMGLGFGSVTNPQAGLQAVPLAQGLPCAPVSMPVLSGGDDFYLTGGGETEEIPSGLMDYTWLVEDSIESQNYWYERKGEFQEAVAKKENRS</sequence>
<dbReference type="Proteomes" id="UP000281553">
    <property type="component" value="Unassembled WGS sequence"/>
</dbReference>